<proteinExistence type="predicted"/>
<evidence type="ECO:0000313" key="3">
    <source>
        <dbReference type="Proteomes" id="UP001212997"/>
    </source>
</evidence>
<dbReference type="Proteomes" id="UP001212997">
    <property type="component" value="Unassembled WGS sequence"/>
</dbReference>
<protein>
    <recommendedName>
        <fullName evidence="4">F-box domain-containing protein</fullName>
    </recommendedName>
</protein>
<gene>
    <name evidence="2" type="ORF">NLI96_g6694</name>
</gene>
<name>A0AAD5V0F2_9APHY</name>
<comment type="caution">
    <text evidence="2">The sequence shown here is derived from an EMBL/GenBank/DDBJ whole genome shotgun (WGS) entry which is preliminary data.</text>
</comment>
<keyword evidence="3" id="KW-1185">Reference proteome</keyword>
<feature type="region of interest" description="Disordered" evidence="1">
    <location>
        <begin position="1"/>
        <end position="21"/>
    </location>
</feature>
<evidence type="ECO:0000313" key="2">
    <source>
        <dbReference type="EMBL" id="KAJ3482857.1"/>
    </source>
</evidence>
<evidence type="ECO:0000256" key="1">
    <source>
        <dbReference type="SAM" id="MobiDB-lite"/>
    </source>
</evidence>
<organism evidence="2 3">
    <name type="scientific">Meripilus lineatus</name>
    <dbReference type="NCBI Taxonomy" id="2056292"/>
    <lineage>
        <taxon>Eukaryota</taxon>
        <taxon>Fungi</taxon>
        <taxon>Dikarya</taxon>
        <taxon>Basidiomycota</taxon>
        <taxon>Agaricomycotina</taxon>
        <taxon>Agaricomycetes</taxon>
        <taxon>Polyporales</taxon>
        <taxon>Meripilaceae</taxon>
        <taxon>Meripilus</taxon>
    </lineage>
</organism>
<dbReference type="AlphaFoldDB" id="A0AAD5V0F2"/>
<accession>A0AAD5V0F2</accession>
<sequence length="573" mass="66200">MISELGTVHSGELSSHLSQAHDRPVVEAPTHKPVGNGKAVPIMFPRVERIGWAQSIHLGIRAKLRQLERGTKIRSSVWNPSLTFFFFGNRDNIGTRLLISERIPVRHALMFRSNHQDLELPPEIQELIIQSISPESDTLYKLHEESWKWGSQKDSMRALSSCCLTCRAWVPTSQKLLFTWVILRGSASLDNLLHLYRTSRLSHVLHRIRRISISYNKPGDKLGEALPRIAIMAPPNLLRIDVTADLYCNNDYEFPFHDSFPSLLTPLHHVRILNLSCLDFTTISDLRQLVSCFRGLQVLQLDCKFPQEHGSVVQGVSHRRANPLLTKIITWRYRDFLWLWLSPNGSGTSRPSRYSTAEISRPVPSISAALATFIRMMVKKLVDLLYLEDYGHNMEWKLEDCATVDDFRWSLDIHFVDNYQSNRVSFPLIASFNFKPCSNTPHPSFDLPHVIEIRTTLQQISERASDARLLVEPLSSVWPHDELTCLENLERLQVGMYRCLDNDSLRIPMKLADYFKHFTKRYFTWNILDALEEWSESVRGCNGRYELEISLDGFPLDDILRGWKEILEQDRMV</sequence>
<dbReference type="EMBL" id="JANAWD010000253">
    <property type="protein sequence ID" value="KAJ3482857.1"/>
    <property type="molecule type" value="Genomic_DNA"/>
</dbReference>
<evidence type="ECO:0008006" key="4">
    <source>
        <dbReference type="Google" id="ProtNLM"/>
    </source>
</evidence>
<reference evidence="2" key="1">
    <citation type="submission" date="2022-07" db="EMBL/GenBank/DDBJ databases">
        <title>Genome Sequence of Physisporinus lineatus.</title>
        <authorList>
            <person name="Buettner E."/>
        </authorList>
    </citation>
    <scope>NUCLEOTIDE SEQUENCE</scope>
    <source>
        <strain evidence="2">VT162</strain>
    </source>
</reference>